<keyword evidence="2" id="KW-1185">Reference proteome</keyword>
<organism evidence="1 2">
    <name type="scientific">Popillia japonica</name>
    <name type="common">Japanese beetle</name>
    <dbReference type="NCBI Taxonomy" id="7064"/>
    <lineage>
        <taxon>Eukaryota</taxon>
        <taxon>Metazoa</taxon>
        <taxon>Ecdysozoa</taxon>
        <taxon>Arthropoda</taxon>
        <taxon>Hexapoda</taxon>
        <taxon>Insecta</taxon>
        <taxon>Pterygota</taxon>
        <taxon>Neoptera</taxon>
        <taxon>Endopterygota</taxon>
        <taxon>Coleoptera</taxon>
        <taxon>Polyphaga</taxon>
        <taxon>Scarabaeiformia</taxon>
        <taxon>Scarabaeidae</taxon>
        <taxon>Rutelinae</taxon>
        <taxon>Popillia</taxon>
    </lineage>
</organism>
<evidence type="ECO:0000313" key="1">
    <source>
        <dbReference type="EMBL" id="KAK9710537.1"/>
    </source>
</evidence>
<evidence type="ECO:0000313" key="2">
    <source>
        <dbReference type="Proteomes" id="UP001458880"/>
    </source>
</evidence>
<protein>
    <submittedName>
        <fullName evidence="1">Uncharacterized protein</fullName>
    </submittedName>
</protein>
<comment type="caution">
    <text evidence="1">The sequence shown here is derived from an EMBL/GenBank/DDBJ whole genome shotgun (WGS) entry which is preliminary data.</text>
</comment>
<proteinExistence type="predicted"/>
<dbReference type="Proteomes" id="UP001458880">
    <property type="component" value="Unassembled WGS sequence"/>
</dbReference>
<dbReference type="EMBL" id="JASPKY010000291">
    <property type="protein sequence ID" value="KAK9710537.1"/>
    <property type="molecule type" value="Genomic_DNA"/>
</dbReference>
<gene>
    <name evidence="1" type="ORF">QE152_g25966</name>
</gene>
<accession>A0AAW1JZV1</accession>
<sequence length="78" mass="9312">MNLFSVYSQQKEFQDIIEGANKEKWRKAMLWEMETFKEEDNTWLEVDDCPEFVGLLFMPVTADEIETLSDFFYASLSR</sequence>
<name>A0AAW1JZV1_POPJA</name>
<reference evidence="1 2" key="1">
    <citation type="journal article" date="2024" name="BMC Genomics">
        <title>De novo assembly and annotation of Popillia japonica's genome with initial clues to its potential as an invasive pest.</title>
        <authorList>
            <person name="Cucini C."/>
            <person name="Boschi S."/>
            <person name="Funari R."/>
            <person name="Cardaioli E."/>
            <person name="Iannotti N."/>
            <person name="Marturano G."/>
            <person name="Paoli F."/>
            <person name="Bruttini M."/>
            <person name="Carapelli A."/>
            <person name="Frati F."/>
            <person name="Nardi F."/>
        </authorList>
    </citation>
    <scope>NUCLEOTIDE SEQUENCE [LARGE SCALE GENOMIC DNA]</scope>
    <source>
        <strain evidence="1">DMR45628</strain>
    </source>
</reference>
<dbReference type="AlphaFoldDB" id="A0AAW1JZV1"/>